<dbReference type="AlphaFoldDB" id="A0A1C7MP76"/>
<gene>
    <name evidence="1" type="ORF">A0H81_00250</name>
</gene>
<keyword evidence="2" id="KW-1185">Reference proteome</keyword>
<reference evidence="1 2" key="1">
    <citation type="submission" date="2016-03" db="EMBL/GenBank/DDBJ databases">
        <title>Whole genome sequencing of Grifola frondosa 9006-11.</title>
        <authorList>
            <person name="Min B."/>
            <person name="Park H."/>
            <person name="Kim J.-G."/>
            <person name="Cho H."/>
            <person name="Oh Y.-L."/>
            <person name="Kong W.-S."/>
            <person name="Choi I.-G."/>
        </authorList>
    </citation>
    <scope>NUCLEOTIDE SEQUENCE [LARGE SCALE GENOMIC DNA]</scope>
    <source>
        <strain evidence="1 2">9006-11</strain>
    </source>
</reference>
<evidence type="ECO:0000313" key="2">
    <source>
        <dbReference type="Proteomes" id="UP000092993"/>
    </source>
</evidence>
<protein>
    <submittedName>
        <fullName evidence="1">Uncharacterized protein</fullName>
    </submittedName>
</protein>
<proteinExistence type="predicted"/>
<name>A0A1C7MP76_GRIFR</name>
<dbReference type="EMBL" id="LUGG01000001">
    <property type="protein sequence ID" value="OBZ78680.1"/>
    <property type="molecule type" value="Genomic_DNA"/>
</dbReference>
<dbReference type="Proteomes" id="UP000092993">
    <property type="component" value="Unassembled WGS sequence"/>
</dbReference>
<evidence type="ECO:0000313" key="1">
    <source>
        <dbReference type="EMBL" id="OBZ78680.1"/>
    </source>
</evidence>
<comment type="caution">
    <text evidence="1">The sequence shown here is derived from an EMBL/GenBank/DDBJ whole genome shotgun (WGS) entry which is preliminary data.</text>
</comment>
<organism evidence="1 2">
    <name type="scientific">Grifola frondosa</name>
    <name type="common">Maitake</name>
    <name type="synonym">Polyporus frondosus</name>
    <dbReference type="NCBI Taxonomy" id="5627"/>
    <lineage>
        <taxon>Eukaryota</taxon>
        <taxon>Fungi</taxon>
        <taxon>Dikarya</taxon>
        <taxon>Basidiomycota</taxon>
        <taxon>Agaricomycotina</taxon>
        <taxon>Agaricomycetes</taxon>
        <taxon>Polyporales</taxon>
        <taxon>Grifolaceae</taxon>
        <taxon>Grifola</taxon>
    </lineage>
</organism>
<sequence length="162" mass="17429">MHRGEYEVIAWPLESIRLAQSNAYRRTAIYDFSVGGPPPPSTHLRGSCANPGSYAVSVMPHAAASSQTMAVGIVSSSVASTSWRQSTAETTEDLMRVVVRWDISCDVSAAPSFRRNIPAVLTMHEGFDNTAGVSEAPGPVPKQSSVFLVGVCFGVRLRHLRP</sequence>
<accession>A0A1C7MP76</accession>